<keyword evidence="1" id="KW-1185">Reference proteome</keyword>
<accession>A0ABM1PBU8</accession>
<reference evidence="1" key="2">
    <citation type="journal article" date="2016" name="G3 (Bethesda)">
        <title>Genome Evolution in Three Species of Cactophilic Drosophila.</title>
        <authorList>
            <person name="Sanchez-Flores A."/>
            <person name="Penazola F."/>
            <person name="Carpinteyro-Ponce J."/>
            <person name="Nazario-Yepiz N."/>
            <person name="Abreu-Goodger C."/>
            <person name="Machado C.A."/>
            <person name="Markow T.A."/>
        </authorList>
    </citation>
    <scope>NUCLEOTIDE SEQUENCE [LARGE SCALE GENOMIC DNA]</scope>
</reference>
<organism evidence="1 2">
    <name type="scientific">Drosophila arizonae</name>
    <name type="common">Fruit fly</name>
    <dbReference type="NCBI Taxonomy" id="7263"/>
    <lineage>
        <taxon>Eukaryota</taxon>
        <taxon>Metazoa</taxon>
        <taxon>Ecdysozoa</taxon>
        <taxon>Arthropoda</taxon>
        <taxon>Hexapoda</taxon>
        <taxon>Insecta</taxon>
        <taxon>Pterygota</taxon>
        <taxon>Neoptera</taxon>
        <taxon>Endopterygota</taxon>
        <taxon>Diptera</taxon>
        <taxon>Brachycera</taxon>
        <taxon>Muscomorpha</taxon>
        <taxon>Ephydroidea</taxon>
        <taxon>Drosophilidae</taxon>
        <taxon>Drosophila</taxon>
    </lineage>
</organism>
<evidence type="ECO:0000313" key="1">
    <source>
        <dbReference type="Proteomes" id="UP000694904"/>
    </source>
</evidence>
<reference evidence="2" key="3">
    <citation type="submission" date="2025-08" db="UniProtKB">
        <authorList>
            <consortium name="RefSeq"/>
        </authorList>
    </citation>
    <scope>IDENTIFICATION</scope>
    <source>
        <tissue evidence="2">Whole organism</tissue>
    </source>
</reference>
<dbReference type="GeneID" id="108614971"/>
<reference evidence="1" key="1">
    <citation type="journal article" date="1997" name="Nucleic Acids Res.">
        <title>tRNAscan-SE: a program for improved detection of transfer RNA genes in genomic sequence.</title>
        <authorList>
            <person name="Lowe T.M."/>
            <person name="Eddy S.R."/>
        </authorList>
    </citation>
    <scope>NUCLEOTIDE SEQUENCE [LARGE SCALE GENOMIC DNA]</scope>
</reference>
<proteinExistence type="predicted"/>
<dbReference type="RefSeq" id="XP_017864684.1">
    <property type="nucleotide sequence ID" value="XM_018009195.1"/>
</dbReference>
<evidence type="ECO:0000313" key="2">
    <source>
        <dbReference type="RefSeq" id="XP_017864684.1"/>
    </source>
</evidence>
<gene>
    <name evidence="2" type="primary">LOC108614971</name>
</gene>
<dbReference type="Proteomes" id="UP000694904">
    <property type="component" value="Chromosome 5"/>
</dbReference>
<sequence length="195" mass="23005">MHMCKRKRKVNMEINKTEIEEKPAIPKMTYTQKVLSIGDDESTASEKSVEHRNVHILQKSFRKHLCQLLTGSRIPIEVVEDWNRVDRFGVTSIKKDKQPRRYHFYLVHGNIYKPGDIFSEPVFDGKAIMEVVRNRLNGENWISVNVIETPLRTKFDRILYHSSNQFIQQVVSDALNTEAPKLFTFLQFLHRNRHK</sequence>
<protein>
    <submittedName>
        <fullName evidence="2">Uncharacterized protein LOC108614971</fullName>
    </submittedName>
</protein>
<name>A0ABM1PBU8_DROAR</name>